<dbReference type="Proteomes" id="UP000638313">
    <property type="component" value="Unassembled WGS sequence"/>
</dbReference>
<reference evidence="2" key="1">
    <citation type="journal article" date="2014" name="Int. J. Syst. Evol. Microbiol.">
        <title>Complete genome sequence of Corynebacterium casei LMG S-19264T (=DSM 44701T), isolated from a smear-ripened cheese.</title>
        <authorList>
            <consortium name="US DOE Joint Genome Institute (JGI-PGF)"/>
            <person name="Walter F."/>
            <person name="Albersmeier A."/>
            <person name="Kalinowski J."/>
            <person name="Ruckert C."/>
        </authorList>
    </citation>
    <scope>NUCLEOTIDE SEQUENCE</scope>
    <source>
        <strain evidence="2">JCM 4059</strain>
    </source>
</reference>
<evidence type="ECO:0000313" key="2">
    <source>
        <dbReference type="EMBL" id="GHF64652.1"/>
    </source>
</evidence>
<accession>A0A919B8Z5</accession>
<protein>
    <recommendedName>
        <fullName evidence="1">AMP-dependent synthetase/ligase domain-containing protein</fullName>
    </recommendedName>
</protein>
<dbReference type="SUPFAM" id="SSF56801">
    <property type="entry name" value="Acetyl-CoA synthetase-like"/>
    <property type="match status" value="1"/>
</dbReference>
<evidence type="ECO:0000313" key="3">
    <source>
        <dbReference type="Proteomes" id="UP000638313"/>
    </source>
</evidence>
<dbReference type="Pfam" id="PF00501">
    <property type="entry name" value="AMP-binding"/>
    <property type="match status" value="1"/>
</dbReference>
<dbReference type="PANTHER" id="PTHR45527:SF1">
    <property type="entry name" value="FATTY ACID SYNTHASE"/>
    <property type="match status" value="1"/>
</dbReference>
<dbReference type="EMBL" id="BNBD01000013">
    <property type="protein sequence ID" value="GHF64652.1"/>
    <property type="molecule type" value="Genomic_DNA"/>
</dbReference>
<dbReference type="PANTHER" id="PTHR45527">
    <property type="entry name" value="NONRIBOSOMAL PEPTIDE SYNTHETASE"/>
    <property type="match status" value="1"/>
</dbReference>
<dbReference type="GO" id="GO:0005737">
    <property type="term" value="C:cytoplasm"/>
    <property type="evidence" value="ECO:0007669"/>
    <property type="project" value="TreeGrafter"/>
</dbReference>
<name>A0A919B8Z5_9ACTN</name>
<dbReference type="GO" id="GO:0031177">
    <property type="term" value="F:phosphopantetheine binding"/>
    <property type="evidence" value="ECO:0007669"/>
    <property type="project" value="TreeGrafter"/>
</dbReference>
<dbReference type="AlphaFoldDB" id="A0A919B8Z5"/>
<keyword evidence="3" id="KW-1185">Reference proteome</keyword>
<organism evidence="2 3">
    <name type="scientific">Streptomyces mashuensis</name>
    <dbReference type="NCBI Taxonomy" id="33904"/>
    <lineage>
        <taxon>Bacteria</taxon>
        <taxon>Bacillati</taxon>
        <taxon>Actinomycetota</taxon>
        <taxon>Actinomycetes</taxon>
        <taxon>Kitasatosporales</taxon>
        <taxon>Streptomycetaceae</taxon>
        <taxon>Streptomyces</taxon>
    </lineage>
</organism>
<dbReference type="GO" id="GO:0043041">
    <property type="term" value="P:amino acid activation for nonribosomal peptide biosynthetic process"/>
    <property type="evidence" value="ECO:0007669"/>
    <property type="project" value="TreeGrafter"/>
</dbReference>
<dbReference type="InterPro" id="IPR042099">
    <property type="entry name" value="ANL_N_sf"/>
</dbReference>
<reference evidence="2" key="2">
    <citation type="submission" date="2020-09" db="EMBL/GenBank/DDBJ databases">
        <authorList>
            <person name="Sun Q."/>
            <person name="Ohkuma M."/>
        </authorList>
    </citation>
    <scope>NUCLEOTIDE SEQUENCE</scope>
    <source>
        <strain evidence="2">JCM 4059</strain>
    </source>
</reference>
<dbReference type="RefSeq" id="WP_190132211.1">
    <property type="nucleotide sequence ID" value="NZ_BNBD01000013.1"/>
</dbReference>
<comment type="caution">
    <text evidence="2">The sequence shown here is derived from an EMBL/GenBank/DDBJ whole genome shotgun (WGS) entry which is preliminary data.</text>
</comment>
<dbReference type="InterPro" id="IPR000873">
    <property type="entry name" value="AMP-dep_synth/lig_dom"/>
</dbReference>
<dbReference type="GO" id="GO:0044550">
    <property type="term" value="P:secondary metabolite biosynthetic process"/>
    <property type="evidence" value="ECO:0007669"/>
    <property type="project" value="TreeGrafter"/>
</dbReference>
<feature type="domain" description="AMP-dependent synthetase/ligase" evidence="1">
    <location>
        <begin position="26"/>
        <end position="305"/>
    </location>
</feature>
<proteinExistence type="predicted"/>
<sequence>MSVTTLADRPAGPDAAAPAAVPAAVARHAAAAPARTAVRAHDGALTYAGLDRQAGRLAGRLRALGVRAGDCVAVCLQPSARLVVAQLAVLKAGAGYLTLDPRDSRERHAALLGRTTAGVVITQELYATRFGTCFDGVRSVVPLVLDAAALAAPAGPAAPPVDVGAGDAAYFLPVGGEALCVPHRVLTALIDDGRFLPVRPGDVVLQHAPFTADGTAVGTWAPLAAGARLVVAPPGDLTPRELADLVAEEGVTVLRVTARTLRDLGPALLPGLGGRLRCLVVGGGALTEDEAAAVRGQLPGTELVETEKV</sequence>
<dbReference type="Gene3D" id="3.40.50.12780">
    <property type="entry name" value="N-terminal domain of ligase-like"/>
    <property type="match status" value="1"/>
</dbReference>
<gene>
    <name evidence="2" type="ORF">GCM10010218_52810</name>
</gene>
<evidence type="ECO:0000259" key="1">
    <source>
        <dbReference type="Pfam" id="PF00501"/>
    </source>
</evidence>